<keyword evidence="3" id="KW-1185">Reference proteome</keyword>
<dbReference type="EMBL" id="AOJK01000069">
    <property type="protein sequence ID" value="ELZ40566.1"/>
    <property type="molecule type" value="Genomic_DNA"/>
</dbReference>
<evidence type="ECO:0000313" key="3">
    <source>
        <dbReference type="Proteomes" id="UP000011586"/>
    </source>
</evidence>
<keyword evidence="1" id="KW-1133">Transmembrane helix</keyword>
<dbReference type="Proteomes" id="UP000011586">
    <property type="component" value="Unassembled WGS sequence"/>
</dbReference>
<dbReference type="AlphaFoldDB" id="M0DYL2"/>
<keyword evidence="1" id="KW-0472">Membrane</keyword>
<name>M0DYL2_9EURY</name>
<comment type="caution">
    <text evidence="2">The sequence shown here is derived from an EMBL/GenBank/DDBJ whole genome shotgun (WGS) entry which is preliminary data.</text>
</comment>
<evidence type="ECO:0000313" key="2">
    <source>
        <dbReference type="EMBL" id="ELZ40566.1"/>
    </source>
</evidence>
<accession>M0DYL2</accession>
<feature type="transmembrane region" description="Helical" evidence="1">
    <location>
        <begin position="67"/>
        <end position="88"/>
    </location>
</feature>
<gene>
    <name evidence="2" type="ORF">C463_14690</name>
</gene>
<proteinExistence type="predicted"/>
<sequence>MIPPFGTVGAALATVSGYAVYNVAEVVVIHRTVGALPFSVETYKPLFFSGFVAVSLRGWFWGEQIGVSTLLGVWTAIVASHFASVYLLGSLDELDRSLISDALTKLDFSSI</sequence>
<protein>
    <submittedName>
        <fullName evidence="2">Polysaccharide biosynthesis protein</fullName>
    </submittedName>
</protein>
<organism evidence="2 3">
    <name type="scientific">Halorubrum californiense DSM 19288</name>
    <dbReference type="NCBI Taxonomy" id="1227465"/>
    <lineage>
        <taxon>Archaea</taxon>
        <taxon>Methanobacteriati</taxon>
        <taxon>Methanobacteriota</taxon>
        <taxon>Stenosarchaea group</taxon>
        <taxon>Halobacteria</taxon>
        <taxon>Halobacteriales</taxon>
        <taxon>Haloferacaceae</taxon>
        <taxon>Halorubrum</taxon>
    </lineage>
</organism>
<dbReference type="STRING" id="1227465.C463_14690"/>
<keyword evidence="1" id="KW-0812">Transmembrane</keyword>
<feature type="transmembrane region" description="Helical" evidence="1">
    <location>
        <begin position="43"/>
        <end position="60"/>
    </location>
</feature>
<evidence type="ECO:0000256" key="1">
    <source>
        <dbReference type="SAM" id="Phobius"/>
    </source>
</evidence>
<reference evidence="2 3" key="1">
    <citation type="journal article" date="2014" name="PLoS Genet.">
        <title>Phylogenetically driven sequencing of extremely halophilic archaea reveals strategies for static and dynamic osmo-response.</title>
        <authorList>
            <person name="Becker E.A."/>
            <person name="Seitzer P.M."/>
            <person name="Tritt A."/>
            <person name="Larsen D."/>
            <person name="Krusor M."/>
            <person name="Yao A.I."/>
            <person name="Wu D."/>
            <person name="Madern D."/>
            <person name="Eisen J.A."/>
            <person name="Darling A.E."/>
            <person name="Facciotti M.T."/>
        </authorList>
    </citation>
    <scope>NUCLEOTIDE SEQUENCE [LARGE SCALE GENOMIC DNA]</scope>
    <source>
        <strain evidence="2 3">DSM 19288</strain>
    </source>
</reference>